<dbReference type="Gene3D" id="1.25.40.10">
    <property type="entry name" value="Tetratricopeptide repeat domain"/>
    <property type="match status" value="3"/>
</dbReference>
<feature type="repeat" description="PPR" evidence="2">
    <location>
        <begin position="247"/>
        <end position="281"/>
    </location>
</feature>
<name>A0A9D5CLE5_9LILI</name>
<keyword evidence="1" id="KW-0677">Repeat</keyword>
<feature type="repeat" description="PPR" evidence="2">
    <location>
        <begin position="146"/>
        <end position="180"/>
    </location>
</feature>
<dbReference type="FunFam" id="1.25.40.10:FF:000227">
    <property type="entry name" value="Pentatricopeptide repeat-containing protein At3g13880"/>
    <property type="match status" value="1"/>
</dbReference>
<evidence type="ECO:0000256" key="1">
    <source>
        <dbReference type="ARBA" id="ARBA00022737"/>
    </source>
</evidence>
<dbReference type="OrthoDB" id="21254at2759"/>
<dbReference type="Pfam" id="PF13041">
    <property type="entry name" value="PPR_2"/>
    <property type="match status" value="1"/>
</dbReference>
<dbReference type="Pfam" id="PF20431">
    <property type="entry name" value="E_motif"/>
    <property type="match status" value="1"/>
</dbReference>
<dbReference type="EMBL" id="JAGGNH010000004">
    <property type="protein sequence ID" value="KAJ0974618.1"/>
    <property type="molecule type" value="Genomic_DNA"/>
</dbReference>
<dbReference type="GO" id="GO:0009451">
    <property type="term" value="P:RNA modification"/>
    <property type="evidence" value="ECO:0007669"/>
    <property type="project" value="InterPro"/>
</dbReference>
<feature type="repeat" description="PPR" evidence="2">
    <location>
        <begin position="348"/>
        <end position="378"/>
    </location>
</feature>
<sequence length="576" mass="63947">MRGYLSKLELQWLPLCHQISSLHHLNQFISLAIVSALFHSPRCLPLLNSKLHSLALGPCPNLAISLYDAIRAHGVAPDNYTFTSALKAAARLFTPQRGGEIHSLSFKLGFESDTFVLNSLIHMYSVCGLLEHARKAFDLAPDFSRDVVSWNSMISGYSQSNHCDEALRIFGKMVGSSIRMDAMTPVGALIACGRRNDLDTGRKIHALVVVNGFDLDFYLGSSLVSMYAKCGFVDLARRLFDGMPQRNVVCWTSIISGYAHSGLFIESIELFRQMQMQGVKADSATIASVVSSCAQVGALNQGRYLHAYCDTNGLGVILNVKNALIDMYSKCGDIERALQIFRGLVQRDVFSWTVMISGLAMNGYSKEALDLFWQMEVLVDVMPNEITFLGVLSACSHGGLVEKGYYYFNYMTKVYGLTPKIEHYGCMVDLLGRAKLVDQAEQFIKEMPIEPDAVIWRSLLFACRANGNVILAEFAADRILELEPRRCGSHVLLSNVYASTSKWDAVNRVRRVMYNNSIQKQPGCSFIEVNGIVNEFMVSDTLHPQITVVHGALSGLNRLLFSETCLADDLQLHANI</sequence>
<dbReference type="PANTHER" id="PTHR47926">
    <property type="entry name" value="PENTATRICOPEPTIDE REPEAT-CONTAINING PROTEIN"/>
    <property type="match status" value="1"/>
</dbReference>
<dbReference type="AlphaFoldDB" id="A0A9D5CLE5"/>
<accession>A0A9D5CLE5</accession>
<organism evidence="3 4">
    <name type="scientific">Dioscorea zingiberensis</name>
    <dbReference type="NCBI Taxonomy" id="325984"/>
    <lineage>
        <taxon>Eukaryota</taxon>
        <taxon>Viridiplantae</taxon>
        <taxon>Streptophyta</taxon>
        <taxon>Embryophyta</taxon>
        <taxon>Tracheophyta</taxon>
        <taxon>Spermatophyta</taxon>
        <taxon>Magnoliopsida</taxon>
        <taxon>Liliopsida</taxon>
        <taxon>Dioscoreales</taxon>
        <taxon>Dioscoreaceae</taxon>
        <taxon>Dioscorea</taxon>
    </lineage>
</organism>
<dbReference type="InterPro" id="IPR046848">
    <property type="entry name" value="E_motif"/>
</dbReference>
<reference evidence="3" key="1">
    <citation type="submission" date="2021-03" db="EMBL/GenBank/DDBJ databases">
        <authorList>
            <person name="Li Z."/>
            <person name="Yang C."/>
        </authorList>
    </citation>
    <scope>NUCLEOTIDE SEQUENCE</scope>
    <source>
        <strain evidence="3">Dzin_1.0</strain>
        <tissue evidence="3">Leaf</tissue>
    </source>
</reference>
<dbReference type="InterPro" id="IPR002885">
    <property type="entry name" value="PPR_rpt"/>
</dbReference>
<proteinExistence type="predicted"/>
<dbReference type="GO" id="GO:0003723">
    <property type="term" value="F:RNA binding"/>
    <property type="evidence" value="ECO:0007669"/>
    <property type="project" value="InterPro"/>
</dbReference>
<gene>
    <name evidence="3" type="ORF">J5N97_016583</name>
</gene>
<evidence type="ECO:0008006" key="5">
    <source>
        <dbReference type="Google" id="ProtNLM"/>
    </source>
</evidence>
<dbReference type="FunFam" id="1.25.40.10:FF:000427">
    <property type="entry name" value="Pentatricopeptide repeat-containing protein chloroplastic"/>
    <property type="match status" value="1"/>
</dbReference>
<dbReference type="InterPro" id="IPR011990">
    <property type="entry name" value="TPR-like_helical_dom_sf"/>
</dbReference>
<dbReference type="InterPro" id="IPR046960">
    <property type="entry name" value="PPR_At4g14850-like_plant"/>
</dbReference>
<evidence type="ECO:0000313" key="4">
    <source>
        <dbReference type="Proteomes" id="UP001085076"/>
    </source>
</evidence>
<dbReference type="Pfam" id="PF01535">
    <property type="entry name" value="PPR"/>
    <property type="match status" value="5"/>
</dbReference>
<dbReference type="Proteomes" id="UP001085076">
    <property type="component" value="Miscellaneous, Linkage group lg04"/>
</dbReference>
<dbReference type="PANTHER" id="PTHR47926:SF345">
    <property type="entry name" value="(WILD MALAYSIAN BANANA) HYPOTHETICAL PROTEIN"/>
    <property type="match status" value="1"/>
</dbReference>
<evidence type="ECO:0000313" key="3">
    <source>
        <dbReference type="EMBL" id="KAJ0974618.1"/>
    </source>
</evidence>
<dbReference type="FunFam" id="1.25.40.10:FF:000989">
    <property type="entry name" value="Pentatricopeptide repeat-containing protein At1g31430"/>
    <property type="match status" value="1"/>
</dbReference>
<reference evidence="3" key="2">
    <citation type="journal article" date="2022" name="Hortic Res">
        <title>The genome of Dioscorea zingiberensis sheds light on the biosynthesis, origin and evolution of the medicinally important diosgenin saponins.</title>
        <authorList>
            <person name="Li Y."/>
            <person name="Tan C."/>
            <person name="Li Z."/>
            <person name="Guo J."/>
            <person name="Li S."/>
            <person name="Chen X."/>
            <person name="Wang C."/>
            <person name="Dai X."/>
            <person name="Yang H."/>
            <person name="Song W."/>
            <person name="Hou L."/>
            <person name="Xu J."/>
            <person name="Tong Z."/>
            <person name="Xu A."/>
            <person name="Yuan X."/>
            <person name="Wang W."/>
            <person name="Yang Q."/>
            <person name="Chen L."/>
            <person name="Sun Z."/>
            <person name="Wang K."/>
            <person name="Pan B."/>
            <person name="Chen J."/>
            <person name="Bao Y."/>
            <person name="Liu F."/>
            <person name="Qi X."/>
            <person name="Gang D.R."/>
            <person name="Wen J."/>
            <person name="Li J."/>
        </authorList>
    </citation>
    <scope>NUCLEOTIDE SEQUENCE</scope>
    <source>
        <strain evidence="3">Dzin_1.0</strain>
    </source>
</reference>
<evidence type="ECO:0000256" key="2">
    <source>
        <dbReference type="PROSITE-ProRule" id="PRU00708"/>
    </source>
</evidence>
<keyword evidence="4" id="KW-1185">Reference proteome</keyword>
<dbReference type="PROSITE" id="PS51375">
    <property type="entry name" value="PPR"/>
    <property type="match status" value="3"/>
</dbReference>
<comment type="caution">
    <text evidence="3">The sequence shown here is derived from an EMBL/GenBank/DDBJ whole genome shotgun (WGS) entry which is preliminary data.</text>
</comment>
<protein>
    <recommendedName>
        <fullName evidence="5">Pentatricopeptide repeat-containing protein</fullName>
    </recommendedName>
</protein>
<dbReference type="NCBIfam" id="TIGR00756">
    <property type="entry name" value="PPR"/>
    <property type="match status" value="3"/>
</dbReference>